<dbReference type="EMBL" id="NXNG01000001">
    <property type="protein sequence ID" value="PWT28848.1"/>
    <property type="molecule type" value="Genomic_DNA"/>
</dbReference>
<dbReference type="PROSITE" id="PS50930">
    <property type="entry name" value="HTH_LYTTR"/>
    <property type="match status" value="1"/>
</dbReference>
<dbReference type="InterPro" id="IPR007492">
    <property type="entry name" value="LytTR_DNA-bd_dom"/>
</dbReference>
<name>A0A317G4D8_BUTFI</name>
<evidence type="ECO:0000313" key="3">
    <source>
        <dbReference type="Proteomes" id="UP000245488"/>
    </source>
</evidence>
<reference evidence="2 3" key="1">
    <citation type="submission" date="2017-09" db="EMBL/GenBank/DDBJ databases">
        <title>High-quality draft genome sequence of Butyrivibrio fibrisolvens INBov1, isolated from cow rumen.</title>
        <authorList>
            <person name="Rodriguez Hernaez J."/>
            <person name="Rivarola M."/>
            <person name="Paniego N."/>
            <person name="Cravero S."/>
            <person name="Ceron Cucchi M."/>
            <person name="Martinez M.C."/>
        </authorList>
    </citation>
    <scope>NUCLEOTIDE SEQUENCE [LARGE SCALE GENOMIC DNA]</scope>
    <source>
        <strain evidence="2 3">INBov1</strain>
    </source>
</reference>
<evidence type="ECO:0000259" key="1">
    <source>
        <dbReference type="PROSITE" id="PS50930"/>
    </source>
</evidence>
<evidence type="ECO:0000313" key="2">
    <source>
        <dbReference type="EMBL" id="PWT28848.1"/>
    </source>
</evidence>
<feature type="domain" description="HTH LytTR-type" evidence="1">
    <location>
        <begin position="40"/>
        <end position="144"/>
    </location>
</feature>
<comment type="caution">
    <text evidence="2">The sequence shown here is derived from an EMBL/GenBank/DDBJ whole genome shotgun (WGS) entry which is preliminary data.</text>
</comment>
<dbReference type="InterPro" id="IPR046947">
    <property type="entry name" value="LytR-like"/>
</dbReference>
<accession>A0A317G4D8</accession>
<dbReference type="SMART" id="SM00850">
    <property type="entry name" value="LytTR"/>
    <property type="match status" value="1"/>
</dbReference>
<dbReference type="Proteomes" id="UP000245488">
    <property type="component" value="Chromosome"/>
</dbReference>
<dbReference type="PANTHER" id="PTHR37299">
    <property type="entry name" value="TRANSCRIPTIONAL REGULATOR-RELATED"/>
    <property type="match status" value="1"/>
</dbReference>
<dbReference type="Pfam" id="PF04397">
    <property type="entry name" value="LytTR"/>
    <property type="match status" value="1"/>
</dbReference>
<dbReference type="Gene3D" id="2.40.50.1020">
    <property type="entry name" value="LytTr DNA-binding domain"/>
    <property type="match status" value="1"/>
</dbReference>
<keyword evidence="3" id="KW-1185">Reference proteome</keyword>
<dbReference type="AlphaFoldDB" id="A0A317G4D8"/>
<sequence>MKTDIMQITEGEEYVRIRYKDLTPSIKRIIGILEGTEDKLWGKTDTGTVSIRRKDLLYLESVDDKLFAYTGDKVLRIDGSLNSFMEDFDDGTFFRCSKSMVINVGRVKALKSLSSNRIDATMEGGEHIIISRRYASEFRRLLKGGRG</sequence>
<dbReference type="PANTHER" id="PTHR37299:SF4">
    <property type="entry name" value="TRANSCRIPTIONAL REGULATOR"/>
    <property type="match status" value="1"/>
</dbReference>
<proteinExistence type="predicted"/>
<gene>
    <name evidence="2" type="ORF">CPT75_17890</name>
</gene>
<dbReference type="GO" id="GO:0003677">
    <property type="term" value="F:DNA binding"/>
    <property type="evidence" value="ECO:0007669"/>
    <property type="project" value="InterPro"/>
</dbReference>
<organism evidence="2 3">
    <name type="scientific">Butyrivibrio fibrisolvens</name>
    <dbReference type="NCBI Taxonomy" id="831"/>
    <lineage>
        <taxon>Bacteria</taxon>
        <taxon>Bacillati</taxon>
        <taxon>Bacillota</taxon>
        <taxon>Clostridia</taxon>
        <taxon>Lachnospirales</taxon>
        <taxon>Lachnospiraceae</taxon>
        <taxon>Butyrivibrio</taxon>
    </lineage>
</organism>
<protein>
    <submittedName>
        <fullName evidence="2">LytTR family transcriptional regulator</fullName>
    </submittedName>
</protein>
<dbReference type="RefSeq" id="WP_092045221.1">
    <property type="nucleotide sequence ID" value="NZ_CM009896.1"/>
</dbReference>
<dbReference type="GO" id="GO:0000156">
    <property type="term" value="F:phosphorelay response regulator activity"/>
    <property type="evidence" value="ECO:0007669"/>
    <property type="project" value="InterPro"/>
</dbReference>